<comment type="caution">
    <text evidence="2">The sequence shown here is derived from an EMBL/GenBank/DDBJ whole genome shotgun (WGS) entry which is preliminary data.</text>
</comment>
<proteinExistence type="predicted"/>
<sequence>MATKKDLLEAQSFSKARLLSAFVGGAPGGKELEPAKPLRAVFAGIALTAMVILAGVFIGLKQPSLPSGWQNNRLIVASDTGARYVSVDGTLHPVINTVSARMLIPANEFAIISVKQQSLDGIPIGGTLGILGAPDTLPKASALDGTGWRACSTEEATEVRVGGQSRTAARDSEGIVVEADGKTYVVTEGTSLLVPAEHRTAVLRAIGLDTATPVPVRGEWLALFAKGDDLSPIVRAGGGTVAGVGLPAGSVIHSAGTSEAKQYLLTGDGKLAPLSPLAYRLYRLGLGTAPGGGSLGEPVELSPAQIAPLPTADPVAPEGWPEDGLVPLAGVSAPCATLAGERGDQRTVLAAAGGSRTASSDAAAGSTEVTVAKDGGALVRGGSAGTLTLVDGSGTAYAIPGSVKTGAARLGYRSTDVDVLPAPWLQLLQAGPALTPEAAGATPEGK</sequence>
<dbReference type="NCBIfam" id="TIGR03919">
    <property type="entry name" value="T7SS_EccB"/>
    <property type="match status" value="1"/>
</dbReference>
<reference evidence="2 3" key="1">
    <citation type="journal article" date="2019" name="Int. J. Syst. Evol. Microbiol.">
        <title>The Global Catalogue of Microorganisms (GCM) 10K type strain sequencing project: providing services to taxonomists for standard genome sequencing and annotation.</title>
        <authorList>
            <consortium name="The Broad Institute Genomics Platform"/>
            <consortium name="The Broad Institute Genome Sequencing Center for Infectious Disease"/>
            <person name="Wu L."/>
            <person name="Ma J."/>
        </authorList>
    </citation>
    <scope>NUCLEOTIDE SEQUENCE [LARGE SCALE GENOMIC DNA]</scope>
    <source>
        <strain evidence="2 3">JCM 14736</strain>
    </source>
</reference>
<keyword evidence="1" id="KW-0472">Membrane</keyword>
<keyword evidence="3" id="KW-1185">Reference proteome</keyword>
<dbReference type="RefSeq" id="WP_344027901.1">
    <property type="nucleotide sequence ID" value="NZ_BAAAOB010000001.1"/>
</dbReference>
<name>A0ABN2L6G2_9MICO</name>
<dbReference type="PANTHER" id="PTHR40765:SF2">
    <property type="entry name" value="ESX-2 SECRETION SYSTEM ATPASE ECCB2"/>
    <property type="match status" value="1"/>
</dbReference>
<keyword evidence="1" id="KW-0812">Transmembrane</keyword>
<organism evidence="2 3">
    <name type="scientific">Leucobacter iarius</name>
    <dbReference type="NCBI Taxonomy" id="333963"/>
    <lineage>
        <taxon>Bacteria</taxon>
        <taxon>Bacillati</taxon>
        <taxon>Actinomycetota</taxon>
        <taxon>Actinomycetes</taxon>
        <taxon>Micrococcales</taxon>
        <taxon>Microbacteriaceae</taxon>
        <taxon>Leucobacter</taxon>
    </lineage>
</organism>
<keyword evidence="1" id="KW-1133">Transmembrane helix</keyword>
<feature type="transmembrane region" description="Helical" evidence="1">
    <location>
        <begin position="40"/>
        <end position="60"/>
    </location>
</feature>
<dbReference type="Pfam" id="PF05108">
    <property type="entry name" value="T7SS_ESX1_EccB"/>
    <property type="match status" value="1"/>
</dbReference>
<dbReference type="Proteomes" id="UP001500851">
    <property type="component" value="Unassembled WGS sequence"/>
</dbReference>
<dbReference type="Gene3D" id="3.30.2390.20">
    <property type="entry name" value="Type VII secretion system EccB, repeat 1 domain"/>
    <property type="match status" value="1"/>
</dbReference>
<evidence type="ECO:0000313" key="3">
    <source>
        <dbReference type="Proteomes" id="UP001500851"/>
    </source>
</evidence>
<evidence type="ECO:0000313" key="2">
    <source>
        <dbReference type="EMBL" id="GAA1776319.1"/>
    </source>
</evidence>
<dbReference type="EMBL" id="BAAAOB010000001">
    <property type="protein sequence ID" value="GAA1776319.1"/>
    <property type="molecule type" value="Genomic_DNA"/>
</dbReference>
<evidence type="ECO:0000256" key="1">
    <source>
        <dbReference type="SAM" id="Phobius"/>
    </source>
</evidence>
<gene>
    <name evidence="2" type="primary">eccB</name>
    <name evidence="2" type="ORF">GCM10009768_01010</name>
</gene>
<dbReference type="InterPro" id="IPR044857">
    <property type="entry name" value="T7SS_EccB_R1"/>
</dbReference>
<accession>A0ABN2L6G2</accession>
<dbReference type="InterPro" id="IPR007795">
    <property type="entry name" value="T7SS_EccB"/>
</dbReference>
<dbReference type="PANTHER" id="PTHR40765">
    <property type="entry name" value="ESX-2 SECRETION SYSTEM ATPASE ECCB2"/>
    <property type="match status" value="1"/>
</dbReference>
<protein>
    <submittedName>
        <fullName evidence="2">Type VII secretion protein EccB</fullName>
    </submittedName>
</protein>